<reference evidence="2 3" key="1">
    <citation type="submission" date="2022-01" db="EMBL/GenBank/DDBJ databases">
        <title>Desulfofustis limnae sp. nov., a novel mesophilic sulfate-reducing bacterium isolated from marsh soil.</title>
        <authorList>
            <person name="Watanabe M."/>
            <person name="Takahashi A."/>
            <person name="Kojima H."/>
            <person name="Fukui M."/>
        </authorList>
    </citation>
    <scope>NUCLEOTIDE SEQUENCE [LARGE SCALE GENOMIC DNA]</scope>
    <source>
        <strain evidence="2 3">PPLL</strain>
    </source>
</reference>
<proteinExistence type="predicted"/>
<dbReference type="InterPro" id="IPR006683">
    <property type="entry name" value="Thioestr_dom"/>
</dbReference>
<sequence length="97" mass="10805">MGWTSYVFSQKMAVTSDLNFKFLQPVYIGENKIKITCRVSSEEGPKINMQATLSDSEGAVCTTGKGTFHILPPEKYKKLICGNNTNKAQQKNLGDRE</sequence>
<evidence type="ECO:0000259" key="1">
    <source>
        <dbReference type="Pfam" id="PF03061"/>
    </source>
</evidence>
<dbReference type="EMBL" id="AP025516">
    <property type="protein sequence ID" value="BDD87007.1"/>
    <property type="molecule type" value="Genomic_DNA"/>
</dbReference>
<dbReference type="SUPFAM" id="SSF54637">
    <property type="entry name" value="Thioesterase/thiol ester dehydrase-isomerase"/>
    <property type="match status" value="1"/>
</dbReference>
<evidence type="ECO:0000313" key="2">
    <source>
        <dbReference type="EMBL" id="BDD87007.1"/>
    </source>
</evidence>
<keyword evidence="3" id="KW-1185">Reference proteome</keyword>
<name>A0ABN6M278_9BACT</name>
<dbReference type="InterPro" id="IPR029069">
    <property type="entry name" value="HotDog_dom_sf"/>
</dbReference>
<gene>
    <name evidence="2" type="ORF">DPPLL_13720</name>
</gene>
<protein>
    <recommendedName>
        <fullName evidence="1">Thioesterase domain-containing protein</fullName>
    </recommendedName>
</protein>
<evidence type="ECO:0000313" key="3">
    <source>
        <dbReference type="Proteomes" id="UP000830055"/>
    </source>
</evidence>
<feature type="domain" description="Thioesterase" evidence="1">
    <location>
        <begin position="3"/>
        <end position="61"/>
    </location>
</feature>
<dbReference type="Proteomes" id="UP000830055">
    <property type="component" value="Chromosome"/>
</dbReference>
<accession>A0ABN6M278</accession>
<dbReference type="Gene3D" id="3.10.129.10">
    <property type="entry name" value="Hotdog Thioesterase"/>
    <property type="match status" value="1"/>
</dbReference>
<organism evidence="2 3">
    <name type="scientific">Desulfofustis limnaeus</name>
    <dbReference type="NCBI Taxonomy" id="2740163"/>
    <lineage>
        <taxon>Bacteria</taxon>
        <taxon>Pseudomonadati</taxon>
        <taxon>Thermodesulfobacteriota</taxon>
        <taxon>Desulfobulbia</taxon>
        <taxon>Desulfobulbales</taxon>
        <taxon>Desulfocapsaceae</taxon>
        <taxon>Desulfofustis</taxon>
    </lineage>
</organism>
<dbReference type="Pfam" id="PF03061">
    <property type="entry name" value="4HBT"/>
    <property type="match status" value="1"/>
</dbReference>